<proteinExistence type="predicted"/>
<reference evidence="1" key="1">
    <citation type="submission" date="2021-06" db="EMBL/GenBank/DDBJ databases">
        <title>Collection of gut derived symbiotic bacterial strains cultured from healthy donors.</title>
        <authorList>
            <person name="Lin H."/>
            <person name="Littmann E."/>
            <person name="Pamer E.G."/>
        </authorList>
    </citation>
    <scope>NUCLEOTIDE SEQUENCE</scope>
    <source>
        <strain evidence="1">MSK.21.74</strain>
    </source>
</reference>
<evidence type="ECO:0000313" key="1">
    <source>
        <dbReference type="EMBL" id="MBV3389140.1"/>
    </source>
</evidence>
<name>A0AAW4NA57_9BACT</name>
<protein>
    <recommendedName>
        <fullName evidence="3">DUF4209 domain-containing protein</fullName>
    </recommendedName>
</protein>
<sequence length="655" mass="76694">MERVKYYSKNDLGNGLQLLQTEKVVDRYQEGQSYSNINDVLELYNVKLFLDNGLSLCSWTEEQIANYKQKTKGFGRDIVGFFREQDNIEGLLNDVDFAYYQDFWDIIESFGLLDLLSDKILESILKIESEQIEYILHCKEIVRKYDDTLCTFLLSYPKAINLLLHTYLIIGTDFDKRKLYLPKSLSIEQKRQIVEDYLKSGKATLNVVQLIMQAKDVDGFSLTPKIKLLAKKLEPQLNVVPEDAIVASYQAGYSIMFSKEKGIPYKKIWLDGLIFNYVYSEEYLDFLYEDQLLDVFVSCFEYLDSCGLLKLCYNWHEGDMLEKVCTKEVKGFYPINNFFRMKNNIAVSQLAMFDAYLRRRGKSLEVIIKSYYENHFKKAYGFPSMSLNLAKDEEDFVNKNKVIAPEMESVVKQFNLFVEEGEIDPELFQMSMPLPITLSKSLLWGRHKYVVWGDKCQEVFTPMKLLFSDQSLLSFVEPFKDKGYHTLFELLTHELCVEYDKYENHQRPKIDYLIGQGYLVVDNGLVKLSSSPRIEILGCMYKKTEIAYYSHNPQVRAEIDMMVKEGILSYDDYLLSPQERHYINFFLNASEYSNGMQLRNKYSHGAMSCLDSEEEHKNAYYYFLMIFVIILLKMNDDMNLALWLNEAIKRGKKLV</sequence>
<comment type="caution">
    <text evidence="1">The sequence shown here is derived from an EMBL/GenBank/DDBJ whole genome shotgun (WGS) entry which is preliminary data.</text>
</comment>
<gene>
    <name evidence="1" type="ORF">KSW82_15550</name>
</gene>
<accession>A0AAW4NA57</accession>
<dbReference type="Proteomes" id="UP001196765">
    <property type="component" value="Unassembled WGS sequence"/>
</dbReference>
<evidence type="ECO:0008006" key="3">
    <source>
        <dbReference type="Google" id="ProtNLM"/>
    </source>
</evidence>
<dbReference type="RefSeq" id="WP_217745203.1">
    <property type="nucleotide sequence ID" value="NZ_JAHOEI010000104.1"/>
</dbReference>
<dbReference type="EMBL" id="JAHOEI010000104">
    <property type="protein sequence ID" value="MBV3389140.1"/>
    <property type="molecule type" value="Genomic_DNA"/>
</dbReference>
<organism evidence="1 2">
    <name type="scientific">Segatella copri</name>
    <dbReference type="NCBI Taxonomy" id="165179"/>
    <lineage>
        <taxon>Bacteria</taxon>
        <taxon>Pseudomonadati</taxon>
        <taxon>Bacteroidota</taxon>
        <taxon>Bacteroidia</taxon>
        <taxon>Bacteroidales</taxon>
        <taxon>Prevotellaceae</taxon>
        <taxon>Segatella</taxon>
    </lineage>
</organism>
<evidence type="ECO:0000313" key="2">
    <source>
        <dbReference type="Proteomes" id="UP001196765"/>
    </source>
</evidence>
<dbReference type="AlphaFoldDB" id="A0AAW4NA57"/>